<dbReference type="Pfam" id="PF07992">
    <property type="entry name" value="Pyr_redox_2"/>
    <property type="match status" value="1"/>
</dbReference>
<dbReference type="Pfam" id="PF14759">
    <property type="entry name" value="Reductase_C"/>
    <property type="match status" value="1"/>
</dbReference>
<feature type="domain" description="FAD/NAD(P)-binding" evidence="5">
    <location>
        <begin position="4"/>
        <end position="301"/>
    </location>
</feature>
<evidence type="ECO:0000256" key="4">
    <source>
        <dbReference type="ARBA" id="ARBA00023002"/>
    </source>
</evidence>
<proteinExistence type="predicted"/>
<evidence type="ECO:0000313" key="8">
    <source>
        <dbReference type="Proteomes" id="UP000035721"/>
    </source>
</evidence>
<comment type="caution">
    <text evidence="7">The sequence shown here is derived from an EMBL/GenBank/DDBJ whole genome shotgun (WGS) entry which is preliminary data.</text>
</comment>
<keyword evidence="8" id="KW-1185">Reference proteome</keyword>
<evidence type="ECO:0000256" key="1">
    <source>
        <dbReference type="ARBA" id="ARBA00001974"/>
    </source>
</evidence>
<dbReference type="GO" id="GO:0005737">
    <property type="term" value="C:cytoplasm"/>
    <property type="evidence" value="ECO:0007669"/>
    <property type="project" value="TreeGrafter"/>
</dbReference>
<dbReference type="PANTHER" id="PTHR43557:SF2">
    <property type="entry name" value="RIESKE DOMAIN-CONTAINING PROTEIN-RELATED"/>
    <property type="match status" value="1"/>
</dbReference>
<evidence type="ECO:0000256" key="3">
    <source>
        <dbReference type="ARBA" id="ARBA00022827"/>
    </source>
</evidence>
<dbReference type="InterPro" id="IPR050446">
    <property type="entry name" value="FAD-oxidoreductase/Apoptosis"/>
</dbReference>
<dbReference type="InterPro" id="IPR028202">
    <property type="entry name" value="Reductase_C"/>
</dbReference>
<protein>
    <submittedName>
        <fullName evidence="7">FAD-dependent pyridine nucleotide-disulphide oxidoreductase</fullName>
    </submittedName>
</protein>
<dbReference type="InterPro" id="IPR016156">
    <property type="entry name" value="FAD/NAD-linked_Rdtase_dimer_sf"/>
</dbReference>
<dbReference type="GO" id="GO:0016651">
    <property type="term" value="F:oxidoreductase activity, acting on NAD(P)H"/>
    <property type="evidence" value="ECO:0007669"/>
    <property type="project" value="TreeGrafter"/>
</dbReference>
<dbReference type="EMBL" id="CAJB01000035">
    <property type="protein sequence ID" value="CCH76508.1"/>
    <property type="molecule type" value="Genomic_DNA"/>
</dbReference>
<dbReference type="PRINTS" id="PR00368">
    <property type="entry name" value="FADPNR"/>
</dbReference>
<reference evidence="7 8" key="1">
    <citation type="journal article" date="2013" name="ISME J.">
        <title>A metabolic model for members of the genus Tetrasphaera involved in enhanced biological phosphorus removal.</title>
        <authorList>
            <person name="Kristiansen R."/>
            <person name="Nguyen H.T.T."/>
            <person name="Saunders A.M."/>
            <person name="Nielsen J.L."/>
            <person name="Wimmer R."/>
            <person name="Le V.Q."/>
            <person name="McIlroy S.J."/>
            <person name="Petrovski S."/>
            <person name="Seviour R.J."/>
            <person name="Calteau A."/>
            <person name="Nielsen K.L."/>
            <person name="Nielsen P.H."/>
        </authorList>
    </citation>
    <scope>NUCLEOTIDE SEQUENCE [LARGE SCALE GENOMIC DNA]</scope>
    <source>
        <strain evidence="7 8">T1-X7</strain>
    </source>
</reference>
<dbReference type="Proteomes" id="UP000035721">
    <property type="component" value="Unassembled WGS sequence"/>
</dbReference>
<dbReference type="AlphaFoldDB" id="A0A077LT23"/>
<evidence type="ECO:0000256" key="2">
    <source>
        <dbReference type="ARBA" id="ARBA00022630"/>
    </source>
</evidence>
<organism evidence="7 8">
    <name type="scientific">Nostocoides japonicum T1-X7</name>
    <dbReference type="NCBI Taxonomy" id="1194083"/>
    <lineage>
        <taxon>Bacteria</taxon>
        <taxon>Bacillati</taxon>
        <taxon>Actinomycetota</taxon>
        <taxon>Actinomycetes</taxon>
        <taxon>Micrococcales</taxon>
        <taxon>Intrasporangiaceae</taxon>
        <taxon>Nostocoides</taxon>
    </lineage>
</organism>
<dbReference type="InterPro" id="IPR023753">
    <property type="entry name" value="FAD/NAD-binding_dom"/>
</dbReference>
<dbReference type="SUPFAM" id="SSF55424">
    <property type="entry name" value="FAD/NAD-linked reductases, dimerisation (C-terminal) domain"/>
    <property type="match status" value="1"/>
</dbReference>
<dbReference type="Gene3D" id="3.50.50.60">
    <property type="entry name" value="FAD/NAD(P)-binding domain"/>
    <property type="match status" value="2"/>
</dbReference>
<evidence type="ECO:0000259" key="5">
    <source>
        <dbReference type="Pfam" id="PF07992"/>
    </source>
</evidence>
<gene>
    <name evidence="7" type="ORF">BN12_130047</name>
</gene>
<evidence type="ECO:0000313" key="7">
    <source>
        <dbReference type="EMBL" id="CCH76508.1"/>
    </source>
</evidence>
<keyword evidence="4" id="KW-0560">Oxidoreductase</keyword>
<accession>A0A077LT23</accession>
<dbReference type="STRING" id="1194083.BN12_130047"/>
<keyword evidence="3" id="KW-0274">FAD</keyword>
<sequence>MSDAVVIVGGGLAAARTAETLREEGFDGAITIVGAEPHLPYDRPPLSKEVLQGKKEVATASLHDEAWYADHAIDVRTGTTVAAVDTAARSLTLSDGTLSYDVLVLATGSRPRVLDVPGGDLEGIHYLRTVDDSMALKEAFARGGDVVVVGAGWVGLETTAAAVLAGCRVVVLEPQPTPLYGVLGPELGSVFTALHEEHGVRFRFGEGVASFEGDAGRVTTVVTPSGARLPADTVVVGVGILPNTELAAAAGVEVDNGVVADELMRTSVDGVYAVGDVARWFNPTLGYPLRVEHWANALNTGPIAAKAIAGTAVENDLLPYFFSDQYDLGLEYSGDVPRGTTTEIVYRGDVPGREFVAFWVADGSVLAGLAVNMWDVIDDVKALVRASGPVDLVRLADPGVPLADLVP</sequence>
<dbReference type="SUPFAM" id="SSF51905">
    <property type="entry name" value="FAD/NAD(P)-binding domain"/>
    <property type="match status" value="1"/>
</dbReference>
<dbReference type="PANTHER" id="PTHR43557">
    <property type="entry name" value="APOPTOSIS-INDUCING FACTOR 1"/>
    <property type="match status" value="1"/>
</dbReference>
<evidence type="ECO:0000259" key="6">
    <source>
        <dbReference type="Pfam" id="PF14759"/>
    </source>
</evidence>
<dbReference type="PRINTS" id="PR00411">
    <property type="entry name" value="PNDRDTASEI"/>
</dbReference>
<name>A0A077LT23_9MICO</name>
<dbReference type="OrthoDB" id="1145at2"/>
<dbReference type="InterPro" id="IPR036188">
    <property type="entry name" value="FAD/NAD-bd_sf"/>
</dbReference>
<feature type="domain" description="Reductase C-terminal" evidence="6">
    <location>
        <begin position="320"/>
        <end position="405"/>
    </location>
</feature>
<comment type="cofactor">
    <cofactor evidence="1">
        <name>FAD</name>
        <dbReference type="ChEBI" id="CHEBI:57692"/>
    </cofactor>
</comment>
<dbReference type="RefSeq" id="WP_048549966.1">
    <property type="nucleotide sequence ID" value="NZ_HF570958.1"/>
</dbReference>
<dbReference type="Gene3D" id="3.30.390.30">
    <property type="match status" value="1"/>
</dbReference>
<keyword evidence="2" id="KW-0285">Flavoprotein</keyword>